<dbReference type="InterPro" id="IPR010559">
    <property type="entry name" value="Sig_transdc_His_kin_internal"/>
</dbReference>
<evidence type="ECO:0000259" key="3">
    <source>
        <dbReference type="Pfam" id="PF06580"/>
    </source>
</evidence>
<keyword evidence="1" id="KW-0472">Membrane</keyword>
<name>A0A967B338_9MICO</name>
<comment type="caution">
    <text evidence="4">The sequence shown here is derived from an EMBL/GenBank/DDBJ whole genome shotgun (WGS) entry which is preliminary data.</text>
</comment>
<keyword evidence="4" id="KW-0808">Transferase</keyword>
<keyword evidence="1" id="KW-0812">Transmembrane</keyword>
<dbReference type="RefSeq" id="WP_166197067.1">
    <property type="nucleotide sequence ID" value="NZ_JAAOIV010000008.1"/>
</dbReference>
<protein>
    <submittedName>
        <fullName evidence="4">Histidine kinase</fullName>
    </submittedName>
</protein>
<feature type="transmembrane region" description="Helical" evidence="1">
    <location>
        <begin position="20"/>
        <end position="40"/>
    </location>
</feature>
<evidence type="ECO:0000259" key="2">
    <source>
        <dbReference type="Pfam" id="PF02518"/>
    </source>
</evidence>
<keyword evidence="5" id="KW-1185">Reference proteome</keyword>
<dbReference type="InterPro" id="IPR003594">
    <property type="entry name" value="HATPase_dom"/>
</dbReference>
<sequence>MPDRAPRICQDRPVDTGWGSTVAIVVIGALIVLAVGWWLLRPRTRPQFVTDRERATYATLHTASVAARHLRGGLAPTEARRAVGPLRELLGTPALALVDRSGLLAWEGAAEDHATQVVDIATSALDTGEVRAVDLPACGDPTCFLRSAVVAPVVAGDRVVAALVAPAPESTPGLTRATEEVADWVATQVDLADLSRQRTRTMEAELRALRAQISPHFIYNSLGAIASFVRTDPDRARELLLEFADFSRYALREGGTFTTLAEELRNVERYLVLEQARFGDRLTVSLKVAPEVLPIRVPFLAIQPLVENAVQHGIAPKESGGRIEIVARDVGTEAEISIDDNGVGADPAVIRQVLDGGADGQDSVGLGNVDARLRQVYGDDLGLVVETAPEAGMRVTFRLPKFAPAALDRP</sequence>
<keyword evidence="1" id="KW-1133">Transmembrane helix</keyword>
<dbReference type="InterPro" id="IPR036890">
    <property type="entry name" value="HATPase_C_sf"/>
</dbReference>
<dbReference type="Gene3D" id="3.30.565.10">
    <property type="entry name" value="Histidine kinase-like ATPase, C-terminal domain"/>
    <property type="match status" value="1"/>
</dbReference>
<evidence type="ECO:0000313" key="5">
    <source>
        <dbReference type="Proteomes" id="UP000744769"/>
    </source>
</evidence>
<organism evidence="4 5">
    <name type="scientific">Metallococcus carri</name>
    <dbReference type="NCBI Taxonomy" id="1656884"/>
    <lineage>
        <taxon>Bacteria</taxon>
        <taxon>Bacillati</taxon>
        <taxon>Actinomycetota</taxon>
        <taxon>Actinomycetes</taxon>
        <taxon>Micrococcales</taxon>
        <taxon>Dermacoccaceae</taxon>
        <taxon>Metallococcus</taxon>
    </lineage>
</organism>
<reference evidence="4" key="1">
    <citation type="submission" date="2020-03" db="EMBL/GenBank/DDBJ databases">
        <title>Draft sequencing of Calidifontibacter sp. DB0510.</title>
        <authorList>
            <person name="Kim D.-U."/>
        </authorList>
    </citation>
    <scope>NUCLEOTIDE SEQUENCE</scope>
    <source>
        <strain evidence="4">DB0510</strain>
    </source>
</reference>
<evidence type="ECO:0000256" key="1">
    <source>
        <dbReference type="SAM" id="Phobius"/>
    </source>
</evidence>
<evidence type="ECO:0000313" key="4">
    <source>
        <dbReference type="EMBL" id="NHN56395.1"/>
    </source>
</evidence>
<dbReference type="EMBL" id="JAAOIV010000008">
    <property type="protein sequence ID" value="NHN56395.1"/>
    <property type="molecule type" value="Genomic_DNA"/>
</dbReference>
<dbReference type="SUPFAM" id="SSF55874">
    <property type="entry name" value="ATPase domain of HSP90 chaperone/DNA topoisomerase II/histidine kinase"/>
    <property type="match status" value="1"/>
</dbReference>
<dbReference type="InterPro" id="IPR050640">
    <property type="entry name" value="Bact_2-comp_sensor_kinase"/>
</dbReference>
<dbReference type="Pfam" id="PF06580">
    <property type="entry name" value="His_kinase"/>
    <property type="match status" value="1"/>
</dbReference>
<feature type="domain" description="Signal transduction histidine kinase internal region" evidence="3">
    <location>
        <begin position="204"/>
        <end position="282"/>
    </location>
</feature>
<dbReference type="Proteomes" id="UP000744769">
    <property type="component" value="Unassembled WGS sequence"/>
</dbReference>
<dbReference type="AlphaFoldDB" id="A0A967B338"/>
<dbReference type="GO" id="GO:0016020">
    <property type="term" value="C:membrane"/>
    <property type="evidence" value="ECO:0007669"/>
    <property type="project" value="InterPro"/>
</dbReference>
<dbReference type="Pfam" id="PF02518">
    <property type="entry name" value="HATPase_c"/>
    <property type="match status" value="1"/>
</dbReference>
<gene>
    <name evidence="4" type="ORF">G9U51_11465</name>
</gene>
<dbReference type="GO" id="GO:0000155">
    <property type="term" value="F:phosphorelay sensor kinase activity"/>
    <property type="evidence" value="ECO:0007669"/>
    <property type="project" value="InterPro"/>
</dbReference>
<dbReference type="PANTHER" id="PTHR34220:SF7">
    <property type="entry name" value="SENSOR HISTIDINE KINASE YPDA"/>
    <property type="match status" value="1"/>
</dbReference>
<proteinExistence type="predicted"/>
<keyword evidence="4" id="KW-0418">Kinase</keyword>
<feature type="domain" description="Histidine kinase/HSP90-like ATPase" evidence="2">
    <location>
        <begin position="301"/>
        <end position="401"/>
    </location>
</feature>
<accession>A0A967B338</accession>
<dbReference type="PANTHER" id="PTHR34220">
    <property type="entry name" value="SENSOR HISTIDINE KINASE YPDA"/>
    <property type="match status" value="1"/>
</dbReference>